<gene>
    <name evidence="1" type="ORF">PCOR1329_LOCUS28272</name>
</gene>
<dbReference type="Proteomes" id="UP001189429">
    <property type="component" value="Unassembled WGS sequence"/>
</dbReference>
<accession>A0ABN9SDH3</accession>
<dbReference type="EMBL" id="CAUYUJ010010402">
    <property type="protein sequence ID" value="CAK0829277.1"/>
    <property type="molecule type" value="Genomic_DNA"/>
</dbReference>
<organism evidence="1 2">
    <name type="scientific">Prorocentrum cordatum</name>
    <dbReference type="NCBI Taxonomy" id="2364126"/>
    <lineage>
        <taxon>Eukaryota</taxon>
        <taxon>Sar</taxon>
        <taxon>Alveolata</taxon>
        <taxon>Dinophyceae</taxon>
        <taxon>Prorocentrales</taxon>
        <taxon>Prorocentraceae</taxon>
        <taxon>Prorocentrum</taxon>
    </lineage>
</organism>
<sequence>MCVCLLLPTDGHWLVDAAWPAAAWPCSERVGFRLPPARAGPPFCSRALRLHSRFVCPTSATSLEQSICPSADDNNGCPLSPNLKTTHDNLTAPPGASFPCVLRLL</sequence>
<evidence type="ECO:0008006" key="3">
    <source>
        <dbReference type="Google" id="ProtNLM"/>
    </source>
</evidence>
<keyword evidence="2" id="KW-1185">Reference proteome</keyword>
<protein>
    <recommendedName>
        <fullName evidence="3">Secreted protein</fullName>
    </recommendedName>
</protein>
<name>A0ABN9SDH3_9DINO</name>
<evidence type="ECO:0000313" key="2">
    <source>
        <dbReference type="Proteomes" id="UP001189429"/>
    </source>
</evidence>
<proteinExistence type="predicted"/>
<reference evidence="1" key="1">
    <citation type="submission" date="2023-10" db="EMBL/GenBank/DDBJ databases">
        <authorList>
            <person name="Chen Y."/>
            <person name="Shah S."/>
            <person name="Dougan E. K."/>
            <person name="Thang M."/>
            <person name="Chan C."/>
        </authorList>
    </citation>
    <scope>NUCLEOTIDE SEQUENCE [LARGE SCALE GENOMIC DNA]</scope>
</reference>
<comment type="caution">
    <text evidence="1">The sequence shown here is derived from an EMBL/GenBank/DDBJ whole genome shotgun (WGS) entry which is preliminary data.</text>
</comment>
<evidence type="ECO:0000313" key="1">
    <source>
        <dbReference type="EMBL" id="CAK0829277.1"/>
    </source>
</evidence>